<dbReference type="Proteomes" id="UP000241890">
    <property type="component" value="Unassembled WGS sequence"/>
</dbReference>
<name>A0A2R5GD89_9STRA</name>
<comment type="caution">
    <text evidence="1">The sequence shown here is derived from an EMBL/GenBank/DDBJ whole genome shotgun (WGS) entry which is preliminary data.</text>
</comment>
<dbReference type="EMBL" id="BEYU01000050">
    <property type="protein sequence ID" value="GBG28922.1"/>
    <property type="molecule type" value="Genomic_DNA"/>
</dbReference>
<dbReference type="PRINTS" id="PR00081">
    <property type="entry name" value="GDHRDH"/>
</dbReference>
<dbReference type="InterPro" id="IPR002347">
    <property type="entry name" value="SDR_fam"/>
</dbReference>
<proteinExistence type="predicted"/>
<dbReference type="PANTHER" id="PTHR43975">
    <property type="entry name" value="ZGC:101858"/>
    <property type="match status" value="1"/>
</dbReference>
<dbReference type="Pfam" id="PF00106">
    <property type="entry name" value="adh_short"/>
    <property type="match status" value="1"/>
</dbReference>
<dbReference type="Gene3D" id="3.40.50.720">
    <property type="entry name" value="NAD(P)-binding Rossmann-like Domain"/>
    <property type="match status" value="1"/>
</dbReference>
<organism evidence="1 2">
    <name type="scientific">Hondaea fermentalgiana</name>
    <dbReference type="NCBI Taxonomy" id="2315210"/>
    <lineage>
        <taxon>Eukaryota</taxon>
        <taxon>Sar</taxon>
        <taxon>Stramenopiles</taxon>
        <taxon>Bigyra</taxon>
        <taxon>Labyrinthulomycetes</taxon>
        <taxon>Thraustochytrida</taxon>
        <taxon>Thraustochytriidae</taxon>
        <taxon>Hondaea</taxon>
    </lineage>
</organism>
<keyword evidence="2" id="KW-1185">Reference proteome</keyword>
<dbReference type="OrthoDB" id="1933717at2759"/>
<evidence type="ECO:0000313" key="2">
    <source>
        <dbReference type="Proteomes" id="UP000241890"/>
    </source>
</evidence>
<dbReference type="SUPFAM" id="SSF51735">
    <property type="entry name" value="NAD(P)-binding Rossmann-fold domains"/>
    <property type="match status" value="1"/>
</dbReference>
<accession>A0A2R5GD89</accession>
<gene>
    <name evidence="1" type="ORF">FCC1311_051432</name>
</gene>
<dbReference type="InParanoid" id="A0A2R5GD89"/>
<sequence>MASKSFALVTGASSGIGRAIAVHLSRQNLGVLAVARREEQLQETRKLGVEDNIEIVVADLTTSEGRESVAEVVRSKCSKQLKYVVQNAGVIGKLDQAINLKEDTWRHTFEVNVHAPFFLTQLLVPELAPDARILHVSSGAAHKPYNGWTSYNVTKAAFYMMYQCMRDELAPKGIHFGSFQPGIVESNMQETIRKATAEETAVIERFKELKANQYTGPEDKPHAPPKGGLDIAPNVAFFVDFLLTKVPTDEFSSHGDWDIRDESHHSRWIAQE</sequence>
<dbReference type="PANTHER" id="PTHR43975:SF2">
    <property type="entry name" value="EG:BACR7A4.14 PROTEIN-RELATED"/>
    <property type="match status" value="1"/>
</dbReference>
<evidence type="ECO:0000313" key="1">
    <source>
        <dbReference type="EMBL" id="GBG28922.1"/>
    </source>
</evidence>
<dbReference type="InterPro" id="IPR036291">
    <property type="entry name" value="NAD(P)-bd_dom_sf"/>
</dbReference>
<reference evidence="1 2" key="1">
    <citation type="submission" date="2017-12" db="EMBL/GenBank/DDBJ databases">
        <title>Sequencing, de novo assembly and annotation of complete genome of a new Thraustochytrid species, strain FCC1311.</title>
        <authorList>
            <person name="Sedici K."/>
            <person name="Godart F."/>
            <person name="Aiese Cigliano R."/>
            <person name="Sanseverino W."/>
            <person name="Barakat M."/>
            <person name="Ortet P."/>
            <person name="Marechal E."/>
            <person name="Cagnac O."/>
            <person name="Amato A."/>
        </authorList>
    </citation>
    <scope>NUCLEOTIDE SEQUENCE [LARGE SCALE GENOMIC DNA]</scope>
</reference>
<protein>
    <submittedName>
        <fullName evidence="1">Dehydrogenase/reductase SDR family member 4</fullName>
    </submittedName>
</protein>
<dbReference type="AlphaFoldDB" id="A0A2R5GD89"/>